<evidence type="ECO:0000256" key="2">
    <source>
        <dbReference type="SAM" id="Phobius"/>
    </source>
</evidence>
<name>A0A179HZP4_CORDF</name>
<feature type="compositionally biased region" description="Polar residues" evidence="1">
    <location>
        <begin position="128"/>
        <end position="148"/>
    </location>
</feature>
<evidence type="ECO:0000313" key="3">
    <source>
        <dbReference type="EMBL" id="OAQ96016.1"/>
    </source>
</evidence>
<dbReference type="OMA" id="HRGWKDL"/>
<evidence type="ECO:0000313" key="4">
    <source>
        <dbReference type="Proteomes" id="UP000243081"/>
    </source>
</evidence>
<dbReference type="Proteomes" id="UP000243081">
    <property type="component" value="Unassembled WGS sequence"/>
</dbReference>
<dbReference type="InterPro" id="IPR006966">
    <property type="entry name" value="Peroxin-3"/>
</dbReference>
<dbReference type="AlphaFoldDB" id="A0A179HZP4"/>
<feature type="transmembrane region" description="Helical" evidence="2">
    <location>
        <begin position="16"/>
        <end position="34"/>
    </location>
</feature>
<evidence type="ECO:0008006" key="5">
    <source>
        <dbReference type="Google" id="ProtNLM"/>
    </source>
</evidence>
<sequence>MISSVRGWFRRNRTPVAIGVGIVGAGYVVSQYVMSKISDARERMTSERISKENLRRRFEQNQEDCTFTVLALLPTATTNVLAEMNTEQITYEIQQAKTAKVIKANPADAAPTPPSIADTALTEDDSKSSIVSESGVHASQASLPQLTSVPEDAAQDGGPARPRRSKRQLWDDLIISSVTRAFTLIYTLALLTMLTRVQLNLLGRRSYLSSVVALATGTQSATISLENNDDDNTDQAYGSDFDTNRKYLTFSWWLLNKGWVDIMTTVDSAVRSVFGTLNPRDLISFDRFSDLVIEVRRQIEGSTAEERRSAQWLKYLLPPQDQEDEPSPEALRRLLDETADLIESPAFCHVLTLLLDAGFSTLVEKKLAAEAFELPVDESGFMANIITESKQTKVVLLPKILSVLTRQAHPAAAATPEKQQTRKTTAAAAASTQGDQSIVMVENQGSFESAWEKAQEAK</sequence>
<dbReference type="Pfam" id="PF04882">
    <property type="entry name" value="Peroxin-3"/>
    <property type="match status" value="1"/>
</dbReference>
<comment type="caution">
    <text evidence="3">The sequence shown here is derived from an EMBL/GenBank/DDBJ whole genome shotgun (WGS) entry which is preliminary data.</text>
</comment>
<feature type="region of interest" description="Disordered" evidence="1">
    <location>
        <begin position="411"/>
        <end position="437"/>
    </location>
</feature>
<protein>
    <recommendedName>
        <fullName evidence="5">Peroxin-3</fullName>
    </recommendedName>
</protein>
<evidence type="ECO:0000256" key="1">
    <source>
        <dbReference type="SAM" id="MobiDB-lite"/>
    </source>
</evidence>
<dbReference type="EMBL" id="LUKN01004430">
    <property type="protein sequence ID" value="OAQ96016.1"/>
    <property type="molecule type" value="Genomic_DNA"/>
</dbReference>
<dbReference type="OrthoDB" id="45930at2759"/>
<organism evidence="3 4">
    <name type="scientific">Cordyceps confragosa</name>
    <name type="common">Lecanicillium lecanii</name>
    <dbReference type="NCBI Taxonomy" id="2714763"/>
    <lineage>
        <taxon>Eukaryota</taxon>
        <taxon>Fungi</taxon>
        <taxon>Dikarya</taxon>
        <taxon>Ascomycota</taxon>
        <taxon>Pezizomycotina</taxon>
        <taxon>Sordariomycetes</taxon>
        <taxon>Hypocreomycetidae</taxon>
        <taxon>Hypocreales</taxon>
        <taxon>Cordycipitaceae</taxon>
        <taxon>Akanthomyces</taxon>
    </lineage>
</organism>
<dbReference type="GO" id="GO:0030674">
    <property type="term" value="F:protein-macromolecule adaptor activity"/>
    <property type="evidence" value="ECO:0007669"/>
    <property type="project" value="TreeGrafter"/>
</dbReference>
<proteinExistence type="predicted"/>
<reference evidence="3 4" key="1">
    <citation type="submission" date="2016-03" db="EMBL/GenBank/DDBJ databases">
        <title>Fine-scale spatial genetic structure of a fungal parasite of coffee scale insects.</title>
        <authorList>
            <person name="Jackson D."/>
            <person name="Zemenick K.A."/>
            <person name="Malloure B."/>
            <person name="Quandt C.A."/>
            <person name="James T.Y."/>
        </authorList>
    </citation>
    <scope>NUCLEOTIDE SEQUENCE [LARGE SCALE GENOMIC DNA]</scope>
    <source>
        <strain evidence="3 4">UM487</strain>
    </source>
</reference>
<keyword evidence="2" id="KW-1133">Transmembrane helix</keyword>
<keyword evidence="2" id="KW-0472">Membrane</keyword>
<feature type="transmembrane region" description="Helical" evidence="2">
    <location>
        <begin position="173"/>
        <end position="194"/>
    </location>
</feature>
<dbReference type="PANTHER" id="PTHR28080">
    <property type="entry name" value="PEROXISOMAL BIOGENESIS FACTOR 3"/>
    <property type="match status" value="1"/>
</dbReference>
<keyword evidence="4" id="KW-1185">Reference proteome</keyword>
<feature type="region of interest" description="Disordered" evidence="1">
    <location>
        <begin position="106"/>
        <end position="164"/>
    </location>
</feature>
<dbReference type="GO" id="GO:0005778">
    <property type="term" value="C:peroxisomal membrane"/>
    <property type="evidence" value="ECO:0007669"/>
    <property type="project" value="InterPro"/>
</dbReference>
<keyword evidence="2" id="KW-0812">Transmembrane</keyword>
<accession>A0A179HZP4</accession>
<gene>
    <name evidence="3" type="ORF">LLEC1_04355</name>
</gene>
<dbReference type="PANTHER" id="PTHR28080:SF1">
    <property type="entry name" value="PEROXISOMAL BIOGENESIS FACTOR 3"/>
    <property type="match status" value="1"/>
</dbReference>
<dbReference type="GO" id="GO:0045046">
    <property type="term" value="P:protein import into peroxisome membrane"/>
    <property type="evidence" value="ECO:0007669"/>
    <property type="project" value="TreeGrafter"/>
</dbReference>